<gene>
    <name evidence="1" type="ORF">PECUL_23A048629</name>
</gene>
<reference evidence="1" key="1">
    <citation type="submission" date="2022-03" db="EMBL/GenBank/DDBJ databases">
        <authorList>
            <person name="Alioto T."/>
            <person name="Alioto T."/>
            <person name="Gomez Garrido J."/>
        </authorList>
    </citation>
    <scope>NUCLEOTIDE SEQUENCE</scope>
</reference>
<keyword evidence="2" id="KW-1185">Reference proteome</keyword>
<proteinExistence type="predicted"/>
<accession>A0AAD1W2F2</accession>
<feature type="non-terminal residue" evidence="1">
    <location>
        <position position="1"/>
    </location>
</feature>
<dbReference type="Proteomes" id="UP001295444">
    <property type="component" value="Chromosome 04"/>
</dbReference>
<dbReference type="AlphaFoldDB" id="A0AAD1W2F2"/>
<evidence type="ECO:0000313" key="2">
    <source>
        <dbReference type="Proteomes" id="UP001295444"/>
    </source>
</evidence>
<protein>
    <submittedName>
        <fullName evidence="1">Uncharacterized protein</fullName>
    </submittedName>
</protein>
<name>A0AAD1W2F2_PELCU</name>
<feature type="non-terminal residue" evidence="1">
    <location>
        <position position="60"/>
    </location>
</feature>
<evidence type="ECO:0000313" key="1">
    <source>
        <dbReference type="EMBL" id="CAH2282016.1"/>
    </source>
</evidence>
<sequence>RPGEVLPILTTETWRSITYSHYQELEKYYLFLLQRPGEASPILTTETWRSITYSHYRDLE</sequence>
<organism evidence="1 2">
    <name type="scientific">Pelobates cultripes</name>
    <name type="common">Western spadefoot toad</name>
    <dbReference type="NCBI Taxonomy" id="61616"/>
    <lineage>
        <taxon>Eukaryota</taxon>
        <taxon>Metazoa</taxon>
        <taxon>Chordata</taxon>
        <taxon>Craniata</taxon>
        <taxon>Vertebrata</taxon>
        <taxon>Euteleostomi</taxon>
        <taxon>Amphibia</taxon>
        <taxon>Batrachia</taxon>
        <taxon>Anura</taxon>
        <taxon>Pelobatoidea</taxon>
        <taxon>Pelobatidae</taxon>
        <taxon>Pelobates</taxon>
    </lineage>
</organism>
<dbReference type="EMBL" id="OW240915">
    <property type="protein sequence ID" value="CAH2282016.1"/>
    <property type="molecule type" value="Genomic_DNA"/>
</dbReference>